<dbReference type="RefSeq" id="WP_378246115.1">
    <property type="nucleotide sequence ID" value="NZ_JBHSKF010000003.1"/>
</dbReference>
<protein>
    <recommendedName>
        <fullName evidence="3">Excreted virulence factor EspC (Type VII ESX diderm)</fullName>
    </recommendedName>
</protein>
<accession>A0ABW0EIT4</accession>
<sequence length="120" mass="12855">MPEKAAGGESRGRWDVDLEQLQEFSVAVTAARTGLAAVQSLVSQMQGDAYTPKLGTSPVGQQLARKFDDRLNSDAGLRPLLAEAVRRMDEFINSAESVRDAYEESDAVAEDAVKRAGQGG</sequence>
<proteinExistence type="predicted"/>
<organism evidence="1 2">
    <name type="scientific">Actinokineospora guangxiensis</name>
    <dbReference type="NCBI Taxonomy" id="1490288"/>
    <lineage>
        <taxon>Bacteria</taxon>
        <taxon>Bacillati</taxon>
        <taxon>Actinomycetota</taxon>
        <taxon>Actinomycetes</taxon>
        <taxon>Pseudonocardiales</taxon>
        <taxon>Pseudonocardiaceae</taxon>
        <taxon>Actinokineospora</taxon>
    </lineage>
</organism>
<comment type="caution">
    <text evidence="1">The sequence shown here is derived from an EMBL/GenBank/DDBJ whole genome shotgun (WGS) entry which is preliminary data.</text>
</comment>
<evidence type="ECO:0008006" key="3">
    <source>
        <dbReference type="Google" id="ProtNLM"/>
    </source>
</evidence>
<name>A0ABW0EIT4_9PSEU</name>
<dbReference type="Proteomes" id="UP001596157">
    <property type="component" value="Unassembled WGS sequence"/>
</dbReference>
<keyword evidence="2" id="KW-1185">Reference proteome</keyword>
<reference evidence="2" key="1">
    <citation type="journal article" date="2019" name="Int. J. Syst. Evol. Microbiol.">
        <title>The Global Catalogue of Microorganisms (GCM) 10K type strain sequencing project: providing services to taxonomists for standard genome sequencing and annotation.</title>
        <authorList>
            <consortium name="The Broad Institute Genomics Platform"/>
            <consortium name="The Broad Institute Genome Sequencing Center for Infectious Disease"/>
            <person name="Wu L."/>
            <person name="Ma J."/>
        </authorList>
    </citation>
    <scope>NUCLEOTIDE SEQUENCE [LARGE SCALE GENOMIC DNA]</scope>
    <source>
        <strain evidence="2">CCUG 59778</strain>
    </source>
</reference>
<gene>
    <name evidence="1" type="ORF">ACFPM7_09675</name>
</gene>
<dbReference type="EMBL" id="JBHSKF010000003">
    <property type="protein sequence ID" value="MFC5287318.1"/>
    <property type="molecule type" value="Genomic_DNA"/>
</dbReference>
<evidence type="ECO:0000313" key="2">
    <source>
        <dbReference type="Proteomes" id="UP001596157"/>
    </source>
</evidence>
<evidence type="ECO:0000313" key="1">
    <source>
        <dbReference type="EMBL" id="MFC5287318.1"/>
    </source>
</evidence>